<comment type="caution">
    <text evidence="1">The sequence shown here is derived from an EMBL/GenBank/DDBJ whole genome shotgun (WGS) entry which is preliminary data.</text>
</comment>
<protein>
    <submittedName>
        <fullName evidence="1">Uncharacterized protein</fullName>
    </submittedName>
</protein>
<name>A0AAP0QA49_9ROSI</name>
<organism evidence="1 2">
    <name type="scientific">Citrus x changshan-huyou</name>
    <dbReference type="NCBI Taxonomy" id="2935761"/>
    <lineage>
        <taxon>Eukaryota</taxon>
        <taxon>Viridiplantae</taxon>
        <taxon>Streptophyta</taxon>
        <taxon>Embryophyta</taxon>
        <taxon>Tracheophyta</taxon>
        <taxon>Spermatophyta</taxon>
        <taxon>Magnoliopsida</taxon>
        <taxon>eudicotyledons</taxon>
        <taxon>Gunneridae</taxon>
        <taxon>Pentapetalae</taxon>
        <taxon>rosids</taxon>
        <taxon>malvids</taxon>
        <taxon>Sapindales</taxon>
        <taxon>Rutaceae</taxon>
        <taxon>Aurantioideae</taxon>
        <taxon>Citrus</taxon>
    </lineage>
</organism>
<dbReference type="EMBL" id="JBCGBO010000025">
    <property type="protein sequence ID" value="KAK9175714.1"/>
    <property type="molecule type" value="Genomic_DNA"/>
</dbReference>
<reference evidence="1 2" key="1">
    <citation type="submission" date="2024-05" db="EMBL/GenBank/DDBJ databases">
        <title>Haplotype-resolved chromosome-level genome assembly of Huyou (Citrus changshanensis).</title>
        <authorList>
            <person name="Miao C."/>
            <person name="Chen W."/>
            <person name="Wu Y."/>
            <person name="Wang L."/>
            <person name="Zhao S."/>
            <person name="Grierson D."/>
            <person name="Xu C."/>
            <person name="Chen K."/>
        </authorList>
    </citation>
    <scope>NUCLEOTIDE SEQUENCE [LARGE SCALE GENOMIC DNA]</scope>
    <source>
        <strain evidence="1">01-14</strain>
        <tissue evidence="1">Leaf</tissue>
    </source>
</reference>
<proteinExistence type="predicted"/>
<accession>A0AAP0QA49</accession>
<dbReference type="Proteomes" id="UP001428341">
    <property type="component" value="Unassembled WGS sequence"/>
</dbReference>
<gene>
    <name evidence="1" type="ORF">WN944_027721</name>
</gene>
<dbReference type="AlphaFoldDB" id="A0AAP0QA49"/>
<evidence type="ECO:0000313" key="2">
    <source>
        <dbReference type="Proteomes" id="UP001428341"/>
    </source>
</evidence>
<sequence>MPAKNKICKKGCYYYDSFCSFHYINTGITWSIGRTWTGIPGICVVSVAPFIGSQENAALKRCVLKLIRGTLAHHVYGKYIFRQVD</sequence>
<keyword evidence="2" id="KW-1185">Reference proteome</keyword>
<evidence type="ECO:0000313" key="1">
    <source>
        <dbReference type="EMBL" id="KAK9175714.1"/>
    </source>
</evidence>